<dbReference type="SUPFAM" id="SSF50249">
    <property type="entry name" value="Nucleic acid-binding proteins"/>
    <property type="match status" value="1"/>
</dbReference>
<dbReference type="PANTHER" id="PTHR23355">
    <property type="entry name" value="RIBONUCLEASE"/>
    <property type="match status" value="1"/>
</dbReference>
<evidence type="ECO:0000313" key="3">
    <source>
        <dbReference type="Proteomes" id="UP000015100"/>
    </source>
</evidence>
<dbReference type="GO" id="GO:0000175">
    <property type="term" value="F:3'-5'-RNA exonuclease activity"/>
    <property type="evidence" value="ECO:0007669"/>
    <property type="project" value="TreeGrafter"/>
</dbReference>
<dbReference type="GO" id="GO:0000932">
    <property type="term" value="C:P-body"/>
    <property type="evidence" value="ECO:0007669"/>
    <property type="project" value="TreeGrafter"/>
</dbReference>
<dbReference type="OMA" id="LRRYMDM"/>
<dbReference type="STRING" id="1284197.S8AKR6"/>
<dbReference type="AlphaFoldDB" id="S8AKR6"/>
<dbReference type="GO" id="GO:0006402">
    <property type="term" value="P:mRNA catabolic process"/>
    <property type="evidence" value="ECO:0007669"/>
    <property type="project" value="TreeGrafter"/>
</dbReference>
<accession>S8AKR6</accession>
<protein>
    <recommendedName>
        <fullName evidence="1">RNB domain-containing protein</fullName>
    </recommendedName>
</protein>
<dbReference type="HOGENOM" id="CLU_274738_0_0_1"/>
<dbReference type="SMART" id="SM00955">
    <property type="entry name" value="RNB"/>
    <property type="match status" value="1"/>
</dbReference>
<name>S8AKR6_DACHA</name>
<feature type="domain" description="RNB" evidence="1">
    <location>
        <begin position="565"/>
        <end position="931"/>
    </location>
</feature>
<reference evidence="3" key="2">
    <citation type="submission" date="2013-04" db="EMBL/GenBank/DDBJ databases">
        <title>Genomic mechanisms accounting for the adaptation to parasitism in nematode-trapping fungi.</title>
        <authorList>
            <person name="Ahren D.G."/>
        </authorList>
    </citation>
    <scope>NUCLEOTIDE SEQUENCE [LARGE SCALE GENOMIC DNA]</scope>
    <source>
        <strain evidence="3">CBS 200.50</strain>
    </source>
</reference>
<dbReference type="EMBL" id="AQGS01000224">
    <property type="protein sequence ID" value="EPS41706.1"/>
    <property type="molecule type" value="Genomic_DNA"/>
</dbReference>
<comment type="caution">
    <text evidence="2">The sequence shown here is derived from an EMBL/GenBank/DDBJ whole genome shotgun (WGS) entry which is preliminary data.</text>
</comment>
<proteinExistence type="predicted"/>
<dbReference type="GO" id="GO:0003723">
    <property type="term" value="F:RNA binding"/>
    <property type="evidence" value="ECO:0007669"/>
    <property type="project" value="InterPro"/>
</dbReference>
<dbReference type="Proteomes" id="UP000015100">
    <property type="component" value="Unassembled WGS sequence"/>
</dbReference>
<keyword evidence="3" id="KW-1185">Reference proteome</keyword>
<dbReference type="PANTHER" id="PTHR23355:SF65">
    <property type="entry name" value="EXORIBONUCLEASE CYT-4, PUTATIVE (AFU_ORTHOLOGUE AFUA_7G01550)-RELATED"/>
    <property type="match status" value="1"/>
</dbReference>
<evidence type="ECO:0000259" key="1">
    <source>
        <dbReference type="SMART" id="SM00955"/>
    </source>
</evidence>
<dbReference type="eggNOG" id="KOG2102">
    <property type="taxonomic scope" value="Eukaryota"/>
</dbReference>
<organism evidence="2 3">
    <name type="scientific">Dactylellina haptotyla (strain CBS 200.50)</name>
    <name type="common">Nematode-trapping fungus</name>
    <name type="synonym">Monacrosporium haptotylum</name>
    <dbReference type="NCBI Taxonomy" id="1284197"/>
    <lineage>
        <taxon>Eukaryota</taxon>
        <taxon>Fungi</taxon>
        <taxon>Dikarya</taxon>
        <taxon>Ascomycota</taxon>
        <taxon>Pezizomycotina</taxon>
        <taxon>Orbiliomycetes</taxon>
        <taxon>Orbiliales</taxon>
        <taxon>Orbiliaceae</taxon>
        <taxon>Dactylellina</taxon>
    </lineage>
</organism>
<dbReference type="OrthoDB" id="2285229at2759"/>
<reference evidence="2 3" key="1">
    <citation type="journal article" date="2013" name="PLoS Genet.">
        <title>Genomic mechanisms accounting for the adaptation to parasitism in nematode-trapping fungi.</title>
        <authorList>
            <person name="Meerupati T."/>
            <person name="Andersson K.M."/>
            <person name="Friman E."/>
            <person name="Kumar D."/>
            <person name="Tunlid A."/>
            <person name="Ahren D."/>
        </authorList>
    </citation>
    <scope>NUCLEOTIDE SEQUENCE [LARGE SCALE GENOMIC DNA]</scope>
    <source>
        <strain evidence="2 3">CBS 200.50</strain>
    </source>
</reference>
<gene>
    <name evidence="2" type="ORF">H072_4391</name>
</gene>
<dbReference type="InterPro" id="IPR012340">
    <property type="entry name" value="NA-bd_OB-fold"/>
</dbReference>
<dbReference type="InterPro" id="IPR050180">
    <property type="entry name" value="RNR_Ribonuclease"/>
</dbReference>
<sequence>MSLQCPRCTFIASFRVTRPRTPRHNTPLLLRPAIVPTRRPLTTSLPLSRTGSSANIKRTDTAFDYKLQSKLQFNRALREGGHSSLTDDEVRQAVRKEDRRNNLEHPAGKVLFSDGSTVPAPPKPVKYAGVVHADQASTTSTRDRLNAEWAQREADHVAAFKAGGNVELVMERLIENVTWQTSTSEEVSTAQQQTFDGGDDGYEIDPENFATRKNDLTPGSLLEVRYADQSIPYLAVHLKNKTGNYSREAFLLTPQGSLQLAKADMSRFTLPGFINPAKIDELLERIQTTGRIPSDLVQDITKQVRDFRAKVQKVFPGMSARVNRLHESLADKDVGKTVSTVEIAKIVTENENPADEDVYAAHLALLARKDLFKIEEEFDETRWEVKSLENVSRMKWTEAVIRESIKDSESEGGKIITAFVEKARRVIDYGRKSRELRKAGKEMEEELDVVWDEQQMNLLKALQESLEYRRGQAMTLKSLFPHILSSVDRYSKDRLMNDMRLFEFLGEVGVHSPWEDTVLRESHLALGGHRTDDQAEIDHIRYGMVEKGEIGFEELGLEDKLKEHRHDWKDMMVYCIDDASTQDIDDGISFEKIPGSDDIWLHVHVANPTAFIPLDHWIGEVAKRKVESFYSPLRNYPMLPLRLSTEHFGLAPNRPALTFSILMDLKTGESKDFKIRPSIIRNVKRVTYELLDEVFLEENPTSLVLSNKPLGEQGERVKVDKRLGTLSESDAEPESLSKEDMENLQGLYDLGWKIRTVRGRGGGFESENYLQVDLRVNNGRGNEIHPGLQEKPILDVDEPTITMVVDRWNKKKANFSWRDVVREGMTAAGHCGAKWSADRNLVQLYRHHEFIWQNEAEEKKWYALKAKAENADGYTPDTFWSLFFPVGSSELSTEVGLHRALGLDGYVKVTSPLRRYSDFVSHHIIQKQLMAEAAAAAKGEPVGEVEPIMSEEKLVELSKHIREKERQMRSAADASVRLWAIRLVKDLWERQDPQIAQEVDVEIISIAQYPSLMSGEIKQLGLTGARVRFPANMHKQVKYGDVVKAKLANWHWSSDASCSTILAMDYVDYVSTMEDAKAKMFEDIGEGTRWMKDQV</sequence>
<dbReference type="Pfam" id="PF00773">
    <property type="entry name" value="RNB"/>
    <property type="match status" value="1"/>
</dbReference>
<evidence type="ECO:0000313" key="2">
    <source>
        <dbReference type="EMBL" id="EPS41706.1"/>
    </source>
</evidence>
<dbReference type="InterPro" id="IPR001900">
    <property type="entry name" value="RNase_II/R"/>
</dbReference>